<dbReference type="VEuPathDB" id="AmoebaDB:EHI8A_173020"/>
<dbReference type="InterPro" id="IPR011009">
    <property type="entry name" value="Kinase-like_dom_sf"/>
</dbReference>
<evidence type="ECO:0000313" key="8">
    <source>
        <dbReference type="EMBL" id="GAT96202.1"/>
    </source>
</evidence>
<keyword evidence="3" id="KW-0677">Repeat</keyword>
<dbReference type="InterPro" id="IPR008936">
    <property type="entry name" value="Rho_GTPase_activation_prot"/>
</dbReference>
<dbReference type="VEuPathDB" id="AmoebaDB:EHI8A_018760"/>
<comment type="caution">
    <text evidence="8">The sequence shown here is derived from an EMBL/GenBank/DDBJ whole genome shotgun (WGS) entry which is preliminary data.</text>
</comment>
<dbReference type="SUPFAM" id="SSF48350">
    <property type="entry name" value="GTPase activation domain, GAP"/>
    <property type="match status" value="1"/>
</dbReference>
<evidence type="ECO:0000259" key="6">
    <source>
        <dbReference type="PROSITE" id="PS50011"/>
    </source>
</evidence>
<name>A0A5K1VV30_ENTHI</name>
<dbReference type="VEuPathDB" id="AmoebaDB:EHI_048230"/>
<dbReference type="Gene3D" id="1.10.510.10">
    <property type="entry name" value="Transferase(Phosphotransferase) domain 1"/>
    <property type="match status" value="1"/>
</dbReference>
<protein>
    <submittedName>
        <fullName evidence="8">Uncharacterized protein</fullName>
    </submittedName>
</protein>
<dbReference type="SUPFAM" id="SSF50729">
    <property type="entry name" value="PH domain-like"/>
    <property type="match status" value="1"/>
</dbReference>
<dbReference type="VEuPathDB" id="AmoebaDB:KM1_033210"/>
<dbReference type="PROSITE" id="PS50011">
    <property type="entry name" value="PROTEIN_KINASE_DOM"/>
    <property type="match status" value="1"/>
</dbReference>
<gene>
    <name evidence="8" type="ORF">CL6EHI_048230</name>
</gene>
<organism evidence="8 9">
    <name type="scientific">Entamoeba histolytica</name>
    <dbReference type="NCBI Taxonomy" id="5759"/>
    <lineage>
        <taxon>Eukaryota</taxon>
        <taxon>Amoebozoa</taxon>
        <taxon>Evosea</taxon>
        <taxon>Archamoebae</taxon>
        <taxon>Mastigamoebida</taxon>
        <taxon>Entamoebidae</taxon>
        <taxon>Entamoeba</taxon>
    </lineage>
</organism>
<evidence type="ECO:0000256" key="3">
    <source>
        <dbReference type="ARBA" id="ARBA00022737"/>
    </source>
</evidence>
<dbReference type="PANTHER" id="PTHR23257">
    <property type="entry name" value="SERINE-THREONINE PROTEIN KINASE"/>
    <property type="match status" value="1"/>
</dbReference>
<proteinExistence type="predicted"/>
<feature type="compositionally biased region" description="Polar residues" evidence="5">
    <location>
        <begin position="13"/>
        <end position="24"/>
    </location>
</feature>
<evidence type="ECO:0000256" key="4">
    <source>
        <dbReference type="SAM" id="Coils"/>
    </source>
</evidence>
<feature type="region of interest" description="Disordered" evidence="5">
    <location>
        <begin position="1"/>
        <end position="54"/>
    </location>
</feature>
<dbReference type="Proteomes" id="UP000078387">
    <property type="component" value="Unassembled WGS sequence"/>
</dbReference>
<dbReference type="InterPro" id="IPR050167">
    <property type="entry name" value="Ser_Thr_protein_kinase"/>
</dbReference>
<dbReference type="InterPro" id="IPR001611">
    <property type="entry name" value="Leu-rich_rpt"/>
</dbReference>
<accession>A0A5K1VV30</accession>
<dbReference type="Pfam" id="PF13855">
    <property type="entry name" value="LRR_8"/>
    <property type="match status" value="2"/>
</dbReference>
<dbReference type="SUPFAM" id="SSF56112">
    <property type="entry name" value="Protein kinase-like (PK-like)"/>
    <property type="match status" value="1"/>
</dbReference>
<dbReference type="Gene3D" id="2.30.29.30">
    <property type="entry name" value="Pleckstrin-homology domain (PH domain)/Phosphotyrosine-binding domain (PTB)"/>
    <property type="match status" value="1"/>
</dbReference>
<dbReference type="PANTHER" id="PTHR23257:SF963">
    <property type="entry name" value="AT08303P"/>
    <property type="match status" value="1"/>
</dbReference>
<dbReference type="InterPro" id="IPR029021">
    <property type="entry name" value="Prot-tyrosine_phosphatase-like"/>
</dbReference>
<dbReference type="SUPFAM" id="SSF52799">
    <property type="entry name" value="(Phosphotyrosine protein) phosphatases II"/>
    <property type="match status" value="1"/>
</dbReference>
<dbReference type="Pfam" id="PF06602">
    <property type="entry name" value="Myotub-related"/>
    <property type="match status" value="1"/>
</dbReference>
<dbReference type="GO" id="GO:0004672">
    <property type="term" value="F:protein kinase activity"/>
    <property type="evidence" value="ECO:0007669"/>
    <property type="project" value="InterPro"/>
</dbReference>
<dbReference type="GO" id="GO:0005524">
    <property type="term" value="F:ATP binding"/>
    <property type="evidence" value="ECO:0007669"/>
    <property type="project" value="InterPro"/>
</dbReference>
<dbReference type="InterPro" id="IPR001245">
    <property type="entry name" value="Ser-Thr/Tyr_kinase_cat_dom"/>
</dbReference>
<dbReference type="VEuPathDB" id="AmoebaDB:EHI8A_173030"/>
<feature type="compositionally biased region" description="Basic and acidic residues" evidence="5">
    <location>
        <begin position="25"/>
        <end position="34"/>
    </location>
</feature>
<feature type="domain" description="Protein kinase" evidence="6">
    <location>
        <begin position="1678"/>
        <end position="1962"/>
    </location>
</feature>
<dbReference type="Gene3D" id="3.80.10.10">
    <property type="entry name" value="Ribonuclease Inhibitor"/>
    <property type="match status" value="2"/>
</dbReference>
<feature type="region of interest" description="Disordered" evidence="5">
    <location>
        <begin position="1449"/>
        <end position="1477"/>
    </location>
</feature>
<dbReference type="GO" id="GO:0005096">
    <property type="term" value="F:GTPase activator activity"/>
    <property type="evidence" value="ECO:0007669"/>
    <property type="project" value="UniProtKB-KW"/>
</dbReference>
<dbReference type="Pfam" id="PF07714">
    <property type="entry name" value="PK_Tyr_Ser-Thr"/>
    <property type="match status" value="1"/>
</dbReference>
<dbReference type="InterPro" id="IPR000719">
    <property type="entry name" value="Prot_kinase_dom"/>
</dbReference>
<keyword evidence="2" id="KW-0433">Leucine-rich repeat</keyword>
<evidence type="ECO:0000313" key="9">
    <source>
        <dbReference type="Proteomes" id="UP000078387"/>
    </source>
</evidence>
<dbReference type="GO" id="GO:0007165">
    <property type="term" value="P:signal transduction"/>
    <property type="evidence" value="ECO:0007669"/>
    <property type="project" value="TreeGrafter"/>
</dbReference>
<dbReference type="OMA" id="LEPFCDV"/>
<dbReference type="EMBL" id="BDEQ01000001">
    <property type="protein sequence ID" value="GAT96202.1"/>
    <property type="molecule type" value="Genomic_DNA"/>
</dbReference>
<dbReference type="InterPro" id="IPR032675">
    <property type="entry name" value="LRR_dom_sf"/>
</dbReference>
<dbReference type="SUPFAM" id="SSF52058">
    <property type="entry name" value="L domain-like"/>
    <property type="match status" value="1"/>
</dbReference>
<evidence type="ECO:0000256" key="1">
    <source>
        <dbReference type="ARBA" id="ARBA00022468"/>
    </source>
</evidence>
<dbReference type="InterPro" id="IPR003591">
    <property type="entry name" value="Leu-rich_rpt_typical-subtyp"/>
</dbReference>
<dbReference type="InterPro" id="IPR010569">
    <property type="entry name" value="Myotubularin-like_Pase_dom"/>
</dbReference>
<evidence type="ECO:0000259" key="7">
    <source>
        <dbReference type="PROSITE" id="PS51339"/>
    </source>
</evidence>
<evidence type="ECO:0000256" key="2">
    <source>
        <dbReference type="ARBA" id="ARBA00022614"/>
    </source>
</evidence>
<feature type="compositionally biased region" description="Polar residues" evidence="5">
    <location>
        <begin position="39"/>
        <end position="48"/>
    </location>
</feature>
<dbReference type="InterPro" id="IPR011993">
    <property type="entry name" value="PH-like_dom_sf"/>
</dbReference>
<dbReference type="GO" id="GO:0005737">
    <property type="term" value="C:cytoplasm"/>
    <property type="evidence" value="ECO:0007669"/>
    <property type="project" value="TreeGrafter"/>
</dbReference>
<evidence type="ECO:0000256" key="5">
    <source>
        <dbReference type="SAM" id="MobiDB-lite"/>
    </source>
</evidence>
<dbReference type="VEuPathDB" id="AmoebaDB:EHI7A_013960"/>
<reference evidence="8 9" key="1">
    <citation type="submission" date="2016-05" db="EMBL/GenBank/DDBJ databases">
        <title>First whole genome sequencing of Entamoeba histolytica HM1:IMSS-clone-6.</title>
        <authorList>
            <person name="Mukherjee Avik.K."/>
            <person name="Izumyama S."/>
            <person name="Nakada-Tsukui K."/>
            <person name="Nozaki T."/>
        </authorList>
    </citation>
    <scope>NUCLEOTIDE SEQUENCE [LARGE SCALE GENOMIC DNA]</scope>
    <source>
        <strain evidence="8 9">HM1:IMSS clone 6</strain>
    </source>
</reference>
<sequence length="1989" mass="230415">MKNSKGGHIGRMTSIQFSKLPSLSRSDKQRKISLEESNELPTPTAQSSHSEKKGNLIKKFGTNLNQMFKTPRIGFMGMITPYIPPKNENNDGENEIKEVDSVKEEHKNEELEITNSENEKYIIVGEEITKIKLGDRTFQNIPLIQSYIQKYILVSLKYQTTIPFDKLTLKEKLELLEDNGLSQYSSIITSISENKTTKFNVSKMEWKFRGIKEKDIPFIMELINTQDIGSQLFKKINEESYKELHIVLMILNELNKGNYPNLYEIGSIRVALLLWKHFFLSLPNPVIEEDVYNEMLIYLEQENFKKEELIQMEENALGKKGEIKREVFDYTISFINELIDQCKMNKEMQQECANYFLNCLCQGMINRKSVISLISLLSSPSNNEQIIQFESTWQYEGEFIEYCYNDVYCPFKYITTHEMKDDSFNFDSWEHGKLFLTNYRIKFVPDNCDDSSKIQIISTIGQIPINYIASFRIEERNQLYGLVVFCRNFTHLFFGSKQPFDSIDKEFVHIQYQYQPFNEYQSKIFDENTLNDIVQFEYKRIGYSFDGTESNSPSKQYKINAPIVEGIECSDTSRVPYVAFQTKNKSKIIQFSLSSSISLNSPTPIIFNSSISNVVKYLITFPDIALKDNETYKTMKDLEMRLFDSYTSNANECIQLFDSTMECYSNQIDTVFQMIHKILLLIQTPETLCVLLPNKSFDCSVNIVCSLIELMTDSHYRTFDGFVHLFLKNFVWNKFPFLETPERDFNKYFILYLACVLMLIQTNPNQFEFNNHLIKFFYYHCYSKRFIEFLPFQVYGLASVYSYLQIHKNEFINTNYLERQIEIPCTKLHLNNLFSTIINPYTYNFFTLQSLQSKYSLEFHHNLVYFPLYDGMLNNYTSLTSLNLSNNHLTSFPQEITVLTGLISLNLQNNHLTVIDESITSITNLKNLNLANNDICHLPMLQYLSLDSLNISYNPLVRLHAPSLQTFVISGFSSIFPITIPSVQRIIAHDCSSSFLNFIIKTLPMIKFLSINSITKQESLPFNITSLVTLEDLSITDCGIERLPYGFQGLTNLTSLNLKNNKITHFPRQMTSLKNLKVLSLIGNPLIFYPRSLESCCDVSIQQLEKNKNIIEHINVVITGSDTIRKDIMSSIAILNGTNYSSGNLEHMLLTYNGSSFDVDFISVAPDIFEEQSYKYCYLGMIFICGEQETGKRIKKIIEQSNTDQKVIDLIQKKKSNGEIEEINLNVEEVIEQVIKNKRKETIVDHLLHEIKSFEYKNGILRISELCNIFRYFEIPKENDSKMINSLKRKGIFTLDGYRYCLVDYSIMDKIRSILATVKTKNGIVSVMTLQQSLSVSSYSLHFVLHLMHSLHVILLVDDEFFKKMNIPMSYLKYYSDHVLSNGCPNSLSSDQSPITSPGLNLSSLEKESSEKLNSSLIHQTHSIGPTRKPRASFSIGSKRMSLRTLPLQTESSISSPHKDNVLNSPRSDTATENQQQQPNYLIFNTSSLTAGFTIENFWPSKYHKMELEIGRVYEFSLMPREMYVKLLAYVSIYYKMIVVWKRGIICSERVDSGDIFMYFVFSQSRQKLSLRLRYLMGDDMTLESMKLFREIEHLLSTLSNRFDIQYDIHIMCSCCVTKDKPFLFNKEQIKNSIKNKVFEKIESDNKEHYVVLPLFALDLLFICLKEVVGYCLSVKDVHQEKVLTRGSSSIISVGHIGNDTKKKVVIKEINVDISMCHMEGIKSSVEEYLLRVGEFIHEVYSIQFQPNENLARVYNYVECPMMIIMEYFEDGNLFEYIEHYPSLSYEEVRSVGLQIANGIKQLHLIKHIHRDLKTPNILVELDSNKKIKRCALTDFGETIPEDQSGPCNVVECPYWLAPEVILNNHFTEASDVFSFGMILWELYCWSHPFPDVKNLSVVRDMVASYTMPEVPQKDVLLSKIIHSCWEHEEYRSDIFTVVAQLVDTQNFSKSMTGELGLFKLLKTKKSSEDAKKKTFFKSSLNLTFSSPK</sequence>
<dbReference type="PROSITE" id="PS51339">
    <property type="entry name" value="PPASE_MYOTUBULARIN"/>
    <property type="match status" value="1"/>
</dbReference>
<dbReference type="SMART" id="SM00369">
    <property type="entry name" value="LRR_TYP"/>
    <property type="match status" value="5"/>
</dbReference>
<dbReference type="SMART" id="SM00220">
    <property type="entry name" value="S_TKc"/>
    <property type="match status" value="1"/>
</dbReference>
<dbReference type="Gene3D" id="1.10.555.10">
    <property type="entry name" value="Rho GTPase activation protein"/>
    <property type="match status" value="1"/>
</dbReference>
<dbReference type="VEuPathDB" id="AmoebaDB:EHI5A_029760"/>
<feature type="coiled-coil region" evidence="4">
    <location>
        <begin position="89"/>
        <end position="119"/>
    </location>
</feature>
<dbReference type="PROSITE" id="PS51450">
    <property type="entry name" value="LRR"/>
    <property type="match status" value="3"/>
</dbReference>
<keyword evidence="4" id="KW-0175">Coiled coil</keyword>
<feature type="domain" description="Myotubularin phosphatase" evidence="7">
    <location>
        <begin position="703"/>
        <end position="790"/>
    </location>
</feature>
<keyword evidence="1" id="KW-0343">GTPase activation</keyword>